<organism evidence="1 2">
    <name type="scientific">Vibrio maritimus</name>
    <dbReference type="NCBI Taxonomy" id="990268"/>
    <lineage>
        <taxon>Bacteria</taxon>
        <taxon>Pseudomonadati</taxon>
        <taxon>Pseudomonadota</taxon>
        <taxon>Gammaproteobacteria</taxon>
        <taxon>Vibrionales</taxon>
        <taxon>Vibrionaceae</taxon>
        <taxon>Vibrio</taxon>
    </lineage>
</organism>
<keyword evidence="2" id="KW-1185">Reference proteome</keyword>
<gene>
    <name evidence="1" type="ORF">JCM19235_4748</name>
</gene>
<sequence length="68" mass="7240">MVSNCVILDGAVAKILASTADAPFALASALFDVEDSQKLRPVAFAIGELQTIAVMAIRCVRDMFVIKL</sequence>
<dbReference type="EMBL" id="BBMR01000015">
    <property type="protein sequence ID" value="GAL22790.1"/>
    <property type="molecule type" value="Genomic_DNA"/>
</dbReference>
<evidence type="ECO:0000313" key="2">
    <source>
        <dbReference type="Proteomes" id="UP000029228"/>
    </source>
</evidence>
<dbReference type="Proteomes" id="UP000029228">
    <property type="component" value="Unassembled WGS sequence"/>
</dbReference>
<name>A0A090S4Y3_9VIBR</name>
<proteinExistence type="predicted"/>
<comment type="caution">
    <text evidence="1">The sequence shown here is derived from an EMBL/GenBank/DDBJ whole genome shotgun (WGS) entry which is preliminary data.</text>
</comment>
<protein>
    <submittedName>
        <fullName evidence="1">Uncharacterized protein</fullName>
    </submittedName>
</protein>
<dbReference type="AlphaFoldDB" id="A0A090S4Y3"/>
<reference evidence="1 2" key="1">
    <citation type="submission" date="2014-09" db="EMBL/GenBank/DDBJ databases">
        <title>Vibrio maritimus JCM 19235. (C45) whole genome shotgun sequence.</title>
        <authorList>
            <person name="Sawabe T."/>
            <person name="Meirelles P."/>
            <person name="Nakanishi M."/>
            <person name="Sayaka M."/>
            <person name="Hattori M."/>
            <person name="Ohkuma M."/>
        </authorList>
    </citation>
    <scope>NUCLEOTIDE SEQUENCE [LARGE SCALE GENOMIC DNA]</scope>
    <source>
        <strain evidence="2">JCM19235</strain>
    </source>
</reference>
<evidence type="ECO:0000313" key="1">
    <source>
        <dbReference type="EMBL" id="GAL22790.1"/>
    </source>
</evidence>
<accession>A0A090S4Y3</accession>
<reference evidence="1 2" key="2">
    <citation type="submission" date="2014-09" db="EMBL/GenBank/DDBJ databases">
        <authorList>
            <consortium name="NBRP consortium"/>
            <person name="Sawabe T."/>
            <person name="Meirelles P."/>
            <person name="Nakanishi M."/>
            <person name="Sayaka M."/>
            <person name="Hattori M."/>
            <person name="Ohkuma M."/>
        </authorList>
    </citation>
    <scope>NUCLEOTIDE SEQUENCE [LARGE SCALE GENOMIC DNA]</scope>
    <source>
        <strain evidence="2">JCM19235</strain>
    </source>
</reference>